<gene>
    <name evidence="2" type="ORF">KY290_023464</name>
</gene>
<name>A0ABQ7V7E4_SOLTU</name>
<feature type="region of interest" description="Disordered" evidence="1">
    <location>
        <begin position="160"/>
        <end position="218"/>
    </location>
</feature>
<comment type="caution">
    <text evidence="2">The sequence shown here is derived from an EMBL/GenBank/DDBJ whole genome shotgun (WGS) entry which is preliminary data.</text>
</comment>
<evidence type="ECO:0000313" key="2">
    <source>
        <dbReference type="EMBL" id="KAH0759971.1"/>
    </source>
</evidence>
<dbReference type="PANTHER" id="PTHR34194:SF28">
    <property type="entry name" value="OVULE PROTEIN"/>
    <property type="match status" value="1"/>
</dbReference>
<protein>
    <submittedName>
        <fullName evidence="2">Uncharacterized protein</fullName>
    </submittedName>
</protein>
<organism evidence="2 3">
    <name type="scientific">Solanum tuberosum</name>
    <name type="common">Potato</name>
    <dbReference type="NCBI Taxonomy" id="4113"/>
    <lineage>
        <taxon>Eukaryota</taxon>
        <taxon>Viridiplantae</taxon>
        <taxon>Streptophyta</taxon>
        <taxon>Embryophyta</taxon>
        <taxon>Tracheophyta</taxon>
        <taxon>Spermatophyta</taxon>
        <taxon>Magnoliopsida</taxon>
        <taxon>eudicotyledons</taxon>
        <taxon>Gunneridae</taxon>
        <taxon>Pentapetalae</taxon>
        <taxon>asterids</taxon>
        <taxon>lamiids</taxon>
        <taxon>Solanales</taxon>
        <taxon>Solanaceae</taxon>
        <taxon>Solanoideae</taxon>
        <taxon>Solaneae</taxon>
        <taxon>Solanum</taxon>
    </lineage>
</organism>
<accession>A0ABQ7V7E4</accession>
<dbReference type="PANTHER" id="PTHR34194">
    <property type="entry name" value="F14J8.16 PROTEIN"/>
    <property type="match status" value="1"/>
</dbReference>
<dbReference type="Proteomes" id="UP000826656">
    <property type="component" value="Unassembled WGS sequence"/>
</dbReference>
<sequence>MKELCPCQDKERYHELGSALAGCVHFNEDYKMLLLYIEQGRIAYGGYNPRPTCTDVEDGILSKKRGNEDRDLDNRKQRIDMEIVPGKEQKIKDGILSKKQLNEDRDLDNRKQRIDMEIVPGKEQKIKDGILSKKQLNKDRDLDNRKQRIDMEIVPGKEQKIKDGILSKKQRNEDRDLDSRKQRIDMEIVPGKEQKIKDGILSKKQRNEDRDLDSRKQRIDMEIVPGNEQTMKDGILSNRRGNEDRGLDNRNHRIDVNILPGKEQTMKDGILTKRRGNEDRGLDNRNHRIDVNIIPGMEQRIQNDSKFMDAEVKIEPQEDSDCIKEAESESEVEILENVGTEVGWGSSSNPFVPSVERCLNLDATIIDSRYRKEVLNLLMTPYNGEEYKKLWKDIRMRLPTSSRNGRGKSLLSLHKGHTLISNLCCFF</sequence>
<evidence type="ECO:0000256" key="1">
    <source>
        <dbReference type="SAM" id="MobiDB-lite"/>
    </source>
</evidence>
<dbReference type="EMBL" id="JAIVGD010000015">
    <property type="protein sequence ID" value="KAH0759971.1"/>
    <property type="molecule type" value="Genomic_DNA"/>
</dbReference>
<proteinExistence type="predicted"/>
<reference evidence="2 3" key="1">
    <citation type="journal article" date="2021" name="bioRxiv">
        <title>Chromosome-scale and haplotype-resolved genome assembly of a tetraploid potato cultivar.</title>
        <authorList>
            <person name="Sun H."/>
            <person name="Jiao W.-B."/>
            <person name="Krause K."/>
            <person name="Campoy J.A."/>
            <person name="Goel M."/>
            <person name="Folz-Donahue K."/>
            <person name="Kukat C."/>
            <person name="Huettel B."/>
            <person name="Schneeberger K."/>
        </authorList>
    </citation>
    <scope>NUCLEOTIDE SEQUENCE [LARGE SCALE GENOMIC DNA]</scope>
    <source>
        <strain evidence="2">SolTubOtavaFocal</strain>
        <tissue evidence="2">Leaves</tissue>
    </source>
</reference>
<evidence type="ECO:0000313" key="3">
    <source>
        <dbReference type="Proteomes" id="UP000826656"/>
    </source>
</evidence>
<keyword evidence="3" id="KW-1185">Reference proteome</keyword>